<name>A0A150LIQ8_9BACI</name>
<gene>
    <name evidence="1" type="ORF">B4135_3122</name>
</gene>
<protein>
    <submittedName>
        <fullName evidence="1">Uncharacterized protein</fullName>
    </submittedName>
</protein>
<evidence type="ECO:0000313" key="2">
    <source>
        <dbReference type="Proteomes" id="UP000075683"/>
    </source>
</evidence>
<dbReference type="EMBL" id="LQYT01000094">
    <property type="protein sequence ID" value="KYD12208.1"/>
    <property type="molecule type" value="Genomic_DNA"/>
</dbReference>
<reference evidence="1 2" key="1">
    <citation type="submission" date="2016-01" db="EMBL/GenBank/DDBJ databases">
        <title>Draft Genome Sequences of Seven Thermophilic Sporeformers Isolated from Foods.</title>
        <authorList>
            <person name="Berendsen E.M."/>
            <person name="Wells-Bennik M.H."/>
            <person name="Krawcyk A.O."/>
            <person name="De Jong A."/>
            <person name="Holsappel S."/>
            <person name="Eijlander R.T."/>
            <person name="Kuipers O.P."/>
        </authorList>
    </citation>
    <scope>NUCLEOTIDE SEQUENCE [LARGE SCALE GENOMIC DNA]</scope>
    <source>
        <strain evidence="1 2">B4135</strain>
    </source>
</reference>
<dbReference type="Proteomes" id="UP000075683">
    <property type="component" value="Unassembled WGS sequence"/>
</dbReference>
<evidence type="ECO:0000313" key="1">
    <source>
        <dbReference type="EMBL" id="KYD12208.1"/>
    </source>
</evidence>
<organism evidence="1 2">
    <name type="scientific">Caldibacillus debilis</name>
    <dbReference type="NCBI Taxonomy" id="301148"/>
    <lineage>
        <taxon>Bacteria</taxon>
        <taxon>Bacillati</taxon>
        <taxon>Bacillota</taxon>
        <taxon>Bacilli</taxon>
        <taxon>Bacillales</taxon>
        <taxon>Bacillaceae</taxon>
        <taxon>Caldibacillus</taxon>
    </lineage>
</organism>
<accession>A0A150LIQ8</accession>
<dbReference type="STRING" id="301148.B4135_3122"/>
<comment type="caution">
    <text evidence="1">The sequence shown here is derived from an EMBL/GenBank/DDBJ whole genome shotgun (WGS) entry which is preliminary data.</text>
</comment>
<dbReference type="AlphaFoldDB" id="A0A150LIQ8"/>
<sequence>MIKKFPHVDIPLKQSYPQYYTRKQKNCIEKTVFNGNPLCHENSLKKILSFSG</sequence>
<proteinExistence type="predicted"/>